<dbReference type="RefSeq" id="XP_040657644.1">
    <property type="nucleotide sequence ID" value="XM_040802611.1"/>
</dbReference>
<name>A0A151GMS0_DRECN</name>
<dbReference type="GO" id="GO:0008233">
    <property type="term" value="F:peptidase activity"/>
    <property type="evidence" value="ECO:0007669"/>
    <property type="project" value="UniProtKB-KW"/>
</dbReference>
<feature type="compositionally biased region" description="Polar residues" evidence="1">
    <location>
        <begin position="189"/>
        <end position="211"/>
    </location>
</feature>
<dbReference type="AlphaFoldDB" id="A0A151GMS0"/>
<protein>
    <submittedName>
        <fullName evidence="3">Glycoprotease family protein</fullName>
    </submittedName>
</protein>
<feature type="region of interest" description="Disordered" evidence="1">
    <location>
        <begin position="290"/>
        <end position="336"/>
    </location>
</feature>
<dbReference type="InParanoid" id="A0A151GMS0"/>
<feature type="compositionally biased region" description="Basic and acidic residues" evidence="1">
    <location>
        <begin position="433"/>
        <end position="451"/>
    </location>
</feature>
<sequence length="1008" mass="109388">MNAATHYHSDIVGTSHHHVTDDWGTWQEDEKGSLAATENLTLLSPPPQATDRCPRASTRTSHRKTSRYPSAKMKRLKSRHRQKAQNARAGIKLITDMSVLNRNGGAAAGMPTKFVDAVALKALEGDSGSTIVGKLNWSKRDKCQHQNSASAAPQHSGPKVEQELSPEDRPIVIGITLPCAESTRHRDNSQTVDQSAPQMSRNPTAANQTPRVVSSAAGVAAAEDPVHRSVWSPDTPDTVLSFHQVRETSSSSSQSNIAAPTKWKQLPPVPGIPTDHVKAQVQDKMSLELGGQDDEEDSGTPCTLFEEDGPSTPGRPSPGVDLGQYRDSANSGSAGWWDHHVITPFVDQRNSFSSRKLKMDSPKKGERTAWAKHDSKDKHSEIGPLEAPRDRSLAPIARAPIPRKGPTPRAGALTTRGPESTSSPWPSPAWSDEAMKEGGHMVTKEGVDKDLPPPYSSPKNPQGGLVRHRAIFPPEYAPQGRCSPSAGTTTAGHVSTIASREAAQPTGNTRTVTSNPSPPPLEAPLPPRPLGTYLQSEDVISSHDRARKVERQRRRHEKEEVVARRLGGFWRGRWCIPPTGCYGRPGREGRKRRRICIAIWAGMIAAMTLIIVLAVVLSRRGSPREAPSIWVNLTDFPPMPTGVLTIVGPDNSVSKSVCTKPSTLWSCSLPKDQHSSVAPYMANQPTVVMQIQWDNGTGYASKGAEDGRSRRGARVVRRAHIRQRDEIGGFRPQPDGPDLKELWFLGNTTDDIKAENKAGEQTPFYISLLKSTDEPVGLPKLGRRDGGAQIGNQSLAGLLPAPALEADGTPTAATMLPYPVQQPVRLFDRGLPSEHYGFFTHFRRSLFVRSVTILNRTKDGDVPLDENGGCGKNEAAYMVNWDETRVLVQIWTRALTVNASSLLPPGPGPRIGGNGELVRPGTMPYPVTVTLDTHGGNPKRKLVWDWPIDARQRLALDKAELLANDMGAGGTWINPRGAGNAEQGGFDGGSGGCRCEWVNWVSRGGRGI</sequence>
<feature type="region of interest" description="Disordered" evidence="1">
    <location>
        <begin position="142"/>
        <end position="212"/>
    </location>
</feature>
<dbReference type="STRING" id="98403.A0A151GMS0"/>
<keyword evidence="3" id="KW-0378">Hydrolase</keyword>
<comment type="caution">
    <text evidence="3">The sequence shown here is derived from an EMBL/GenBank/DDBJ whole genome shotgun (WGS) entry which is preliminary data.</text>
</comment>
<proteinExistence type="predicted"/>
<organism evidence="3 4">
    <name type="scientific">Drechmeria coniospora</name>
    <name type="common">Nematophagous fungus</name>
    <name type="synonym">Meria coniospora</name>
    <dbReference type="NCBI Taxonomy" id="98403"/>
    <lineage>
        <taxon>Eukaryota</taxon>
        <taxon>Fungi</taxon>
        <taxon>Dikarya</taxon>
        <taxon>Ascomycota</taxon>
        <taxon>Pezizomycotina</taxon>
        <taxon>Sordariomycetes</taxon>
        <taxon>Hypocreomycetidae</taxon>
        <taxon>Hypocreales</taxon>
        <taxon>Ophiocordycipitaceae</taxon>
        <taxon>Drechmeria</taxon>
    </lineage>
</organism>
<feature type="compositionally biased region" description="Basic and acidic residues" evidence="1">
    <location>
        <begin position="158"/>
        <end position="170"/>
    </location>
</feature>
<feature type="compositionally biased region" description="Polar residues" evidence="1">
    <location>
        <begin position="505"/>
        <end position="515"/>
    </location>
</feature>
<feature type="region of interest" description="Disordered" evidence="1">
    <location>
        <begin position="499"/>
        <end position="534"/>
    </location>
</feature>
<keyword evidence="2" id="KW-1133">Transmembrane helix</keyword>
<dbReference type="GeneID" id="63717948"/>
<evidence type="ECO:0000256" key="2">
    <source>
        <dbReference type="SAM" id="Phobius"/>
    </source>
</evidence>
<dbReference type="Proteomes" id="UP000076580">
    <property type="component" value="Chromosome 02"/>
</dbReference>
<accession>A0A151GMS0</accession>
<feature type="compositionally biased region" description="Basic and acidic residues" evidence="1">
    <location>
        <begin position="357"/>
        <end position="392"/>
    </location>
</feature>
<feature type="compositionally biased region" description="Pro residues" evidence="1">
    <location>
        <begin position="516"/>
        <end position="529"/>
    </location>
</feature>
<evidence type="ECO:0000256" key="1">
    <source>
        <dbReference type="SAM" id="MobiDB-lite"/>
    </source>
</evidence>
<feature type="region of interest" description="Disordered" evidence="1">
    <location>
        <begin position="353"/>
        <end position="466"/>
    </location>
</feature>
<gene>
    <name evidence="3" type="ORF">DCS_05305</name>
</gene>
<evidence type="ECO:0000313" key="3">
    <source>
        <dbReference type="EMBL" id="KYK58292.1"/>
    </source>
</evidence>
<evidence type="ECO:0000313" key="4">
    <source>
        <dbReference type="Proteomes" id="UP000076580"/>
    </source>
</evidence>
<keyword evidence="2" id="KW-0472">Membrane</keyword>
<dbReference type="GO" id="GO:0006508">
    <property type="term" value="P:proteolysis"/>
    <property type="evidence" value="ECO:0007669"/>
    <property type="project" value="UniProtKB-KW"/>
</dbReference>
<keyword evidence="4" id="KW-1185">Reference proteome</keyword>
<dbReference type="EMBL" id="LAYC01000002">
    <property type="protein sequence ID" value="KYK58292.1"/>
    <property type="molecule type" value="Genomic_DNA"/>
</dbReference>
<feature type="compositionally biased region" description="Basic residues" evidence="1">
    <location>
        <begin position="60"/>
        <end position="83"/>
    </location>
</feature>
<feature type="compositionally biased region" description="Low complexity" evidence="1">
    <location>
        <begin position="418"/>
        <end position="432"/>
    </location>
</feature>
<feature type="region of interest" description="Disordered" evidence="1">
    <location>
        <begin position="244"/>
        <end position="273"/>
    </location>
</feature>
<feature type="transmembrane region" description="Helical" evidence="2">
    <location>
        <begin position="597"/>
        <end position="617"/>
    </location>
</feature>
<feature type="region of interest" description="Disordered" evidence="1">
    <location>
        <begin position="38"/>
        <end position="86"/>
    </location>
</feature>
<reference evidence="3 4" key="1">
    <citation type="journal article" date="2016" name="Sci. Rep.">
        <title>Insights into Adaptations to a Near-Obligate Nematode Endoparasitic Lifestyle from the Finished Genome of Drechmeria coniospora.</title>
        <authorList>
            <person name="Zhang L."/>
            <person name="Zhou Z."/>
            <person name="Guo Q."/>
            <person name="Fokkens L."/>
            <person name="Miskei M."/>
            <person name="Pocsi I."/>
            <person name="Zhang W."/>
            <person name="Chen M."/>
            <person name="Wang L."/>
            <person name="Sun Y."/>
            <person name="Donzelli B.G."/>
            <person name="Gibson D.M."/>
            <person name="Nelson D.R."/>
            <person name="Luo J.G."/>
            <person name="Rep M."/>
            <person name="Liu H."/>
            <person name="Yang S."/>
            <person name="Wang J."/>
            <person name="Krasnoff S.B."/>
            <person name="Xu Y."/>
            <person name="Molnar I."/>
            <person name="Lin M."/>
        </authorList>
    </citation>
    <scope>NUCLEOTIDE SEQUENCE [LARGE SCALE GENOMIC DNA]</scope>
    <source>
        <strain evidence="3 4">ARSEF 6962</strain>
    </source>
</reference>
<keyword evidence="2" id="KW-0812">Transmembrane</keyword>
<keyword evidence="3" id="KW-0645">Protease</keyword>